<evidence type="ECO:0000313" key="2">
    <source>
        <dbReference type="EMBL" id="MCK7594354.1"/>
    </source>
</evidence>
<accession>A0ABT0GIH2</accession>
<organism evidence="2 3">
    <name type="scientific">Pseudomarimonas salicorniae</name>
    <dbReference type="NCBI Taxonomy" id="2933270"/>
    <lineage>
        <taxon>Bacteria</taxon>
        <taxon>Pseudomonadati</taxon>
        <taxon>Pseudomonadota</taxon>
        <taxon>Gammaproteobacteria</taxon>
        <taxon>Lysobacterales</taxon>
        <taxon>Lysobacteraceae</taxon>
        <taxon>Pseudomarimonas</taxon>
    </lineage>
</organism>
<name>A0ABT0GIH2_9GAMM</name>
<dbReference type="Pfam" id="PF01584">
    <property type="entry name" value="CheW"/>
    <property type="match status" value="1"/>
</dbReference>
<reference evidence="2" key="1">
    <citation type="submission" date="2022-04" db="EMBL/GenBank/DDBJ databases">
        <title>Lysobacter sp. CAU 1642 isolated from sea sand.</title>
        <authorList>
            <person name="Kim W."/>
        </authorList>
    </citation>
    <scope>NUCLEOTIDE SEQUENCE</scope>
    <source>
        <strain evidence="2">CAU 1642</strain>
    </source>
</reference>
<keyword evidence="3" id="KW-1185">Reference proteome</keyword>
<dbReference type="EMBL" id="JALNMH010000009">
    <property type="protein sequence ID" value="MCK7594354.1"/>
    <property type="molecule type" value="Genomic_DNA"/>
</dbReference>
<dbReference type="PROSITE" id="PS50851">
    <property type="entry name" value="CHEW"/>
    <property type="match status" value="1"/>
</dbReference>
<evidence type="ECO:0000313" key="3">
    <source>
        <dbReference type="Proteomes" id="UP001431449"/>
    </source>
</evidence>
<evidence type="ECO:0000259" key="1">
    <source>
        <dbReference type="PROSITE" id="PS50851"/>
    </source>
</evidence>
<feature type="domain" description="CheW-like" evidence="1">
    <location>
        <begin position="7"/>
        <end position="155"/>
    </location>
</feature>
<comment type="caution">
    <text evidence="2">The sequence shown here is derived from an EMBL/GenBank/DDBJ whole genome shotgun (WGS) entry which is preliminary data.</text>
</comment>
<dbReference type="RefSeq" id="WP_248209425.1">
    <property type="nucleotide sequence ID" value="NZ_JALNMH010000009.1"/>
</dbReference>
<dbReference type="Proteomes" id="UP001431449">
    <property type="component" value="Unassembled WGS sequence"/>
</dbReference>
<protein>
    <submittedName>
        <fullName evidence="2">Chemotaxis protein CheW</fullName>
    </submittedName>
</protein>
<dbReference type="Gene3D" id="2.40.50.180">
    <property type="entry name" value="CheA-289, Domain 4"/>
    <property type="match status" value="1"/>
</dbReference>
<proteinExistence type="predicted"/>
<dbReference type="SMART" id="SM00260">
    <property type="entry name" value="CheW"/>
    <property type="match status" value="1"/>
</dbReference>
<dbReference type="SUPFAM" id="SSF50341">
    <property type="entry name" value="CheW-like"/>
    <property type="match status" value="1"/>
</dbReference>
<dbReference type="InterPro" id="IPR002545">
    <property type="entry name" value="CheW-lke_dom"/>
</dbReference>
<gene>
    <name evidence="2" type="ORF">M0G41_11820</name>
</gene>
<sequence length="155" mass="16986">MDTPTSDIRGVMISVTNGRLLLPNATVAEVITYSDPEPVPGAPDWLLGRIRWRGWRIPMVSFARLAGFSATEGERGAKVAVLKALSGHPRLPYFCMITQGFPRLTTVSQDALLERADSAPLRQGTLMRVMLRDDEAVIPDLEDIEGRLVDALEAA</sequence>
<dbReference type="InterPro" id="IPR036061">
    <property type="entry name" value="CheW-like_dom_sf"/>
</dbReference>